<evidence type="ECO:0000256" key="2">
    <source>
        <dbReference type="ARBA" id="ARBA00022670"/>
    </source>
</evidence>
<reference evidence="9 10" key="1">
    <citation type="journal article" date="2016" name="PLoS Pathog.">
        <title>Biosynthesis of antibiotic leucinostatins in bio-control fungus Purpureocillium lilacinum and their inhibition on phytophthora revealed by genome mining.</title>
        <authorList>
            <person name="Wang G."/>
            <person name="Liu Z."/>
            <person name="Lin R."/>
            <person name="Li E."/>
            <person name="Mao Z."/>
            <person name="Ling J."/>
            <person name="Yang Y."/>
            <person name="Yin W.B."/>
            <person name="Xie B."/>
        </authorList>
    </citation>
    <scope>NUCLEOTIDE SEQUENCE [LARGE SCALE GENOMIC DNA]</scope>
    <source>
        <strain evidence="9">170</strain>
    </source>
</reference>
<feature type="domain" description="Peptidase S8/S53" evidence="7">
    <location>
        <begin position="643"/>
        <end position="859"/>
    </location>
</feature>
<gene>
    <name evidence="9" type="ORF">VFPPC_05421</name>
</gene>
<dbReference type="OrthoDB" id="206201at2759"/>
<dbReference type="InterPro" id="IPR015500">
    <property type="entry name" value="Peptidase_S8_subtilisin-rel"/>
</dbReference>
<dbReference type="Pfam" id="PF00082">
    <property type="entry name" value="Peptidase_S8"/>
    <property type="match status" value="1"/>
</dbReference>
<dbReference type="PROSITE" id="PS00138">
    <property type="entry name" value="SUBTILASE_SER"/>
    <property type="match status" value="1"/>
</dbReference>
<evidence type="ECO:0000256" key="3">
    <source>
        <dbReference type="ARBA" id="ARBA00022801"/>
    </source>
</evidence>
<proteinExistence type="inferred from homology"/>
<dbReference type="InterPro" id="IPR056002">
    <property type="entry name" value="DUF7580"/>
</dbReference>
<dbReference type="STRING" id="1380566.A0A179FGA1"/>
<dbReference type="PANTHER" id="PTHR43806:SF11">
    <property type="entry name" value="CEREVISIN-RELATED"/>
    <property type="match status" value="1"/>
</dbReference>
<keyword evidence="4 5" id="KW-0720">Serine protease</keyword>
<dbReference type="InterPro" id="IPR000209">
    <property type="entry name" value="Peptidase_S8/S53_dom"/>
</dbReference>
<feature type="domain" description="DUF7580" evidence="8">
    <location>
        <begin position="227"/>
        <end position="521"/>
    </location>
</feature>
<evidence type="ECO:0000256" key="4">
    <source>
        <dbReference type="ARBA" id="ARBA00022825"/>
    </source>
</evidence>
<dbReference type="Proteomes" id="UP000078397">
    <property type="component" value="Unassembled WGS sequence"/>
</dbReference>
<comment type="caution">
    <text evidence="9">The sequence shown here is derived from an EMBL/GenBank/DDBJ whole genome shotgun (WGS) entry which is preliminary data.</text>
</comment>
<accession>A0A179FGA1</accession>
<organism evidence="9 10">
    <name type="scientific">Pochonia chlamydosporia 170</name>
    <dbReference type="NCBI Taxonomy" id="1380566"/>
    <lineage>
        <taxon>Eukaryota</taxon>
        <taxon>Fungi</taxon>
        <taxon>Dikarya</taxon>
        <taxon>Ascomycota</taxon>
        <taxon>Pezizomycotina</taxon>
        <taxon>Sordariomycetes</taxon>
        <taxon>Hypocreomycetidae</taxon>
        <taxon>Hypocreales</taxon>
        <taxon>Clavicipitaceae</taxon>
        <taxon>Pochonia</taxon>
    </lineage>
</organism>
<dbReference type="PROSITE" id="PS51892">
    <property type="entry name" value="SUBTILASE"/>
    <property type="match status" value="1"/>
</dbReference>
<dbReference type="Pfam" id="PF24476">
    <property type="entry name" value="DUF7580"/>
    <property type="match status" value="1"/>
</dbReference>
<dbReference type="AlphaFoldDB" id="A0A179FGA1"/>
<dbReference type="InterPro" id="IPR023827">
    <property type="entry name" value="Peptidase_S8_Asp-AS"/>
</dbReference>
<evidence type="ECO:0000313" key="9">
    <source>
        <dbReference type="EMBL" id="OAQ64079.1"/>
    </source>
</evidence>
<dbReference type="RefSeq" id="XP_018141393.1">
    <property type="nucleotide sequence ID" value="XM_018284620.1"/>
</dbReference>
<evidence type="ECO:0000313" key="10">
    <source>
        <dbReference type="Proteomes" id="UP000078397"/>
    </source>
</evidence>
<sequence>MTSRPEFMDVHGQRHQLTPSSAISFALKVLSPFHNIVKSLARPSPTTSAAQSSRTALPRPFFAILGQYLEEAEKRITQWHAEGCPKGSSEEKQVLNLLTLLEEATKVTPNFQRKKPSTYSRSSYSNLEAILRRSPLEKRNDAIKCVKKLGHRERQSLQAELEKLGELTGDKSRECLLDLPTEGIKDADWAEYVQELHSILGEACACSLAGDPGFIANVGLAPYEVEKEKDAVPFSLFISHLHADETLWCWRETQISVILQSKCIPNHSHIAPEEFCKLVRKQTLSYPVLRGTKGSLTKERDNPQSIMVVNEPSVSLGNLLDGKRLKNDDALRVKLSYLVAKAVWQFYDSHWMSEAWSKDTIHFMKEENIIDQSILVYLQRPFISAKIGPGKQDPCTPCSSKSGTDGKPVPACLHSYPKILSLGIILLEILRGEGIDRFRMMQRFRDSEGNLHKDADLVIAGFLIESEKKGKTGKDKYISNIRDLLKEVIDFCIKPDVEKLGCDPKEVRANLRTHVVAPLYQLYSKSCPENYAPEPIELSLDSGSKGVPSVSQNQGFGMSAPLTASDQQSFELRKVQHSDPIRCSIPCYDNIANDDGIDGELQHEENEAQGEDASRRRTDKWIEGFQNLLIKHNIEALTGPNVIKVAIIDSGIEYNHLEVDLSRIRDWRSWIENSDATVDKVGHGTHIAGIILQLTTNVELYIAKVTDTKKFKRRDLITEAIKHARTEWKVNMISLSFGFDEPDTEESREIQACINGGIMVFSSASNDGGEGSRTYPAKYDHVMCIHSASPQGIVGPSNPSAIDQESNFSTVGEMVKSYWHLPKIEEEGQDEGRAYEFRYQSGTSMATPVAVAIAAFMIGYLRKYAGGHKWGIDPWTPLGMQKVFEKMKEKRGGYDWVSLQRYFRHKRTVGEVLRSLQRKLR</sequence>
<dbReference type="GeneID" id="28848614"/>
<dbReference type="Gene3D" id="3.40.50.200">
    <property type="entry name" value="Peptidase S8/S53 domain"/>
    <property type="match status" value="1"/>
</dbReference>
<dbReference type="GO" id="GO:0006508">
    <property type="term" value="P:proteolysis"/>
    <property type="evidence" value="ECO:0007669"/>
    <property type="project" value="UniProtKB-KW"/>
</dbReference>
<evidence type="ECO:0000259" key="8">
    <source>
        <dbReference type="Pfam" id="PF24476"/>
    </source>
</evidence>
<protein>
    <submittedName>
        <fullName evidence="9">Subtilase family domain-containing protein</fullName>
    </submittedName>
</protein>
<dbReference type="KEGG" id="pchm:VFPPC_05421"/>
<dbReference type="GO" id="GO:0004252">
    <property type="term" value="F:serine-type endopeptidase activity"/>
    <property type="evidence" value="ECO:0007669"/>
    <property type="project" value="UniProtKB-UniRule"/>
</dbReference>
<name>A0A179FGA1_METCM</name>
<feature type="active site" description="Charge relay system" evidence="5">
    <location>
        <position position="844"/>
    </location>
</feature>
<evidence type="ECO:0000256" key="1">
    <source>
        <dbReference type="ARBA" id="ARBA00011073"/>
    </source>
</evidence>
<keyword evidence="3 5" id="KW-0378">Hydrolase</keyword>
<dbReference type="PRINTS" id="PR00723">
    <property type="entry name" value="SUBTILISIN"/>
</dbReference>
<comment type="similarity">
    <text evidence="1 5 6">Belongs to the peptidase S8 family.</text>
</comment>
<feature type="active site" description="Charge relay system" evidence="5">
    <location>
        <position position="683"/>
    </location>
</feature>
<feature type="active site" description="Charge relay system" evidence="5">
    <location>
        <position position="649"/>
    </location>
</feature>
<keyword evidence="2 5" id="KW-0645">Protease</keyword>
<dbReference type="InterPro" id="IPR050131">
    <property type="entry name" value="Peptidase_S8_subtilisin-like"/>
</dbReference>
<dbReference type="PANTHER" id="PTHR43806">
    <property type="entry name" value="PEPTIDASE S8"/>
    <property type="match status" value="1"/>
</dbReference>
<evidence type="ECO:0000259" key="7">
    <source>
        <dbReference type="Pfam" id="PF00082"/>
    </source>
</evidence>
<dbReference type="PROSITE" id="PS00136">
    <property type="entry name" value="SUBTILASE_ASP"/>
    <property type="match status" value="1"/>
</dbReference>
<dbReference type="EMBL" id="LSBJ02000005">
    <property type="protein sequence ID" value="OAQ64079.1"/>
    <property type="molecule type" value="Genomic_DNA"/>
</dbReference>
<keyword evidence="10" id="KW-1185">Reference proteome</keyword>
<evidence type="ECO:0000256" key="5">
    <source>
        <dbReference type="PROSITE-ProRule" id="PRU01240"/>
    </source>
</evidence>
<dbReference type="SUPFAM" id="SSF52743">
    <property type="entry name" value="Subtilisin-like"/>
    <property type="match status" value="1"/>
</dbReference>
<evidence type="ECO:0000256" key="6">
    <source>
        <dbReference type="RuleBase" id="RU003355"/>
    </source>
</evidence>
<dbReference type="InterPro" id="IPR023828">
    <property type="entry name" value="Peptidase_S8_Ser-AS"/>
</dbReference>
<dbReference type="InterPro" id="IPR036852">
    <property type="entry name" value="Peptidase_S8/S53_dom_sf"/>
</dbReference>